<dbReference type="InterPro" id="IPR053151">
    <property type="entry name" value="RNase_H-like"/>
</dbReference>
<proteinExistence type="predicted"/>
<evidence type="ECO:0000259" key="1">
    <source>
        <dbReference type="Pfam" id="PF13456"/>
    </source>
</evidence>
<gene>
    <name evidence="2" type="ORF">OsI_11981</name>
</gene>
<protein>
    <recommendedName>
        <fullName evidence="1">RNase H type-1 domain-containing protein</fullName>
    </recommendedName>
</protein>
<name>B8AJP5_ORYSI</name>
<reference evidence="2 3" key="1">
    <citation type="journal article" date="2005" name="PLoS Biol.">
        <title>The genomes of Oryza sativa: a history of duplications.</title>
        <authorList>
            <person name="Yu J."/>
            <person name="Wang J."/>
            <person name="Lin W."/>
            <person name="Li S."/>
            <person name="Li H."/>
            <person name="Zhou J."/>
            <person name="Ni P."/>
            <person name="Dong W."/>
            <person name="Hu S."/>
            <person name="Zeng C."/>
            <person name="Zhang J."/>
            <person name="Zhang Y."/>
            <person name="Li R."/>
            <person name="Xu Z."/>
            <person name="Li S."/>
            <person name="Li X."/>
            <person name="Zheng H."/>
            <person name="Cong L."/>
            <person name="Lin L."/>
            <person name="Yin J."/>
            <person name="Geng J."/>
            <person name="Li G."/>
            <person name="Shi J."/>
            <person name="Liu J."/>
            <person name="Lv H."/>
            <person name="Li J."/>
            <person name="Wang J."/>
            <person name="Deng Y."/>
            <person name="Ran L."/>
            <person name="Shi X."/>
            <person name="Wang X."/>
            <person name="Wu Q."/>
            <person name="Li C."/>
            <person name="Ren X."/>
            <person name="Wang J."/>
            <person name="Wang X."/>
            <person name="Li D."/>
            <person name="Liu D."/>
            <person name="Zhang X."/>
            <person name="Ji Z."/>
            <person name="Zhao W."/>
            <person name="Sun Y."/>
            <person name="Zhang Z."/>
            <person name="Bao J."/>
            <person name="Han Y."/>
            <person name="Dong L."/>
            <person name="Ji J."/>
            <person name="Chen P."/>
            <person name="Wu S."/>
            <person name="Liu J."/>
            <person name="Xiao Y."/>
            <person name="Bu D."/>
            <person name="Tan J."/>
            <person name="Yang L."/>
            <person name="Ye C."/>
            <person name="Zhang J."/>
            <person name="Xu J."/>
            <person name="Zhou Y."/>
            <person name="Yu Y."/>
            <person name="Zhang B."/>
            <person name="Zhuang S."/>
            <person name="Wei H."/>
            <person name="Liu B."/>
            <person name="Lei M."/>
            <person name="Yu H."/>
            <person name="Li Y."/>
            <person name="Xu H."/>
            <person name="Wei S."/>
            <person name="He X."/>
            <person name="Fang L."/>
            <person name="Zhang Z."/>
            <person name="Zhang Y."/>
            <person name="Huang X."/>
            <person name="Su Z."/>
            <person name="Tong W."/>
            <person name="Li J."/>
            <person name="Tong Z."/>
            <person name="Li S."/>
            <person name="Ye J."/>
            <person name="Wang L."/>
            <person name="Fang L."/>
            <person name="Lei T."/>
            <person name="Chen C."/>
            <person name="Chen H."/>
            <person name="Xu Z."/>
            <person name="Li H."/>
            <person name="Huang H."/>
            <person name="Zhang F."/>
            <person name="Xu H."/>
            <person name="Li N."/>
            <person name="Zhao C."/>
            <person name="Li S."/>
            <person name="Dong L."/>
            <person name="Huang Y."/>
            <person name="Li L."/>
            <person name="Xi Y."/>
            <person name="Qi Q."/>
            <person name="Li W."/>
            <person name="Zhang B."/>
            <person name="Hu W."/>
            <person name="Zhang Y."/>
            <person name="Tian X."/>
            <person name="Jiao Y."/>
            <person name="Liang X."/>
            <person name="Jin J."/>
            <person name="Gao L."/>
            <person name="Zheng W."/>
            <person name="Hao B."/>
            <person name="Liu S."/>
            <person name="Wang W."/>
            <person name="Yuan L."/>
            <person name="Cao M."/>
            <person name="McDermott J."/>
            <person name="Samudrala R."/>
            <person name="Wang J."/>
            <person name="Wong G.K."/>
            <person name="Yang H."/>
        </authorList>
    </citation>
    <scope>NUCLEOTIDE SEQUENCE [LARGE SCALE GENOMIC DNA]</scope>
    <source>
        <strain evidence="3">cv. 93-11</strain>
    </source>
</reference>
<accession>B8AJP5</accession>
<dbReference type="CDD" id="cd06222">
    <property type="entry name" value="RNase_H_like"/>
    <property type="match status" value="1"/>
</dbReference>
<dbReference type="HOGENOM" id="CLU_000680_14_1_1"/>
<dbReference type="Proteomes" id="UP000007015">
    <property type="component" value="Chromosome 3"/>
</dbReference>
<keyword evidence="3" id="KW-1185">Reference proteome</keyword>
<dbReference type="Pfam" id="PF13456">
    <property type="entry name" value="RVT_3"/>
    <property type="match status" value="1"/>
</dbReference>
<dbReference type="GO" id="GO:0003676">
    <property type="term" value="F:nucleic acid binding"/>
    <property type="evidence" value="ECO:0007669"/>
    <property type="project" value="InterPro"/>
</dbReference>
<dbReference type="InterPro" id="IPR002156">
    <property type="entry name" value="RNaseH_domain"/>
</dbReference>
<dbReference type="SUPFAM" id="SSF53098">
    <property type="entry name" value="Ribonuclease H-like"/>
    <property type="match status" value="1"/>
</dbReference>
<dbReference type="PANTHER" id="PTHR47723:SF19">
    <property type="entry name" value="POLYNUCLEOTIDYL TRANSFERASE, RIBONUCLEASE H-LIKE SUPERFAMILY PROTEIN"/>
    <property type="match status" value="1"/>
</dbReference>
<dbReference type="Gramene" id="BGIOSGA010556-TA">
    <property type="protein sequence ID" value="BGIOSGA010556-PA"/>
    <property type="gene ID" value="BGIOSGA010556"/>
</dbReference>
<dbReference type="PANTHER" id="PTHR47723">
    <property type="entry name" value="OS05G0353850 PROTEIN"/>
    <property type="match status" value="1"/>
</dbReference>
<dbReference type="EMBL" id="CM000128">
    <property type="protein sequence ID" value="EEC75445.1"/>
    <property type="molecule type" value="Genomic_DNA"/>
</dbReference>
<sequence length="205" mass="22575">MEPSLEVHHSTKAQPIEVSKRFIVSYVDTLFQIRQNPSVDLVKGRCVVNSANGSLRSHASPKPLLRWERPPVGWMKLNIDGSFDSSAEKGGVGAILWDSAGKASLFPAIQWTLLPIVVETDCLTILHLLDSKEKDRSMFASIIQEAKALVAGGNREIVIRKVSRSQNSVSHLLANKARVESCSIFWSEGNCNPLPQLVCGFIDPE</sequence>
<organism evidence="2 3">
    <name type="scientific">Oryza sativa subsp. indica</name>
    <name type="common">Rice</name>
    <dbReference type="NCBI Taxonomy" id="39946"/>
    <lineage>
        <taxon>Eukaryota</taxon>
        <taxon>Viridiplantae</taxon>
        <taxon>Streptophyta</taxon>
        <taxon>Embryophyta</taxon>
        <taxon>Tracheophyta</taxon>
        <taxon>Spermatophyta</taxon>
        <taxon>Magnoliopsida</taxon>
        <taxon>Liliopsida</taxon>
        <taxon>Poales</taxon>
        <taxon>Poaceae</taxon>
        <taxon>BOP clade</taxon>
        <taxon>Oryzoideae</taxon>
        <taxon>Oryzeae</taxon>
        <taxon>Oryzinae</taxon>
        <taxon>Oryza</taxon>
        <taxon>Oryza sativa</taxon>
    </lineage>
</organism>
<dbReference type="InterPro" id="IPR044730">
    <property type="entry name" value="RNase_H-like_dom_plant"/>
</dbReference>
<dbReference type="STRING" id="39946.B8AJP5"/>
<dbReference type="GO" id="GO:0004523">
    <property type="term" value="F:RNA-DNA hybrid ribonuclease activity"/>
    <property type="evidence" value="ECO:0007669"/>
    <property type="project" value="InterPro"/>
</dbReference>
<dbReference type="InterPro" id="IPR012337">
    <property type="entry name" value="RNaseH-like_sf"/>
</dbReference>
<dbReference type="AlphaFoldDB" id="B8AJP5"/>
<feature type="domain" description="RNase H type-1" evidence="1">
    <location>
        <begin position="108"/>
        <end position="177"/>
    </location>
</feature>
<evidence type="ECO:0000313" key="2">
    <source>
        <dbReference type="EMBL" id="EEC75445.1"/>
    </source>
</evidence>
<dbReference type="OMA" id="MACEEGI"/>
<evidence type="ECO:0000313" key="3">
    <source>
        <dbReference type="Proteomes" id="UP000007015"/>
    </source>
</evidence>